<reference evidence="3" key="1">
    <citation type="submission" date="2025-08" db="UniProtKB">
        <authorList>
            <consortium name="RefSeq"/>
        </authorList>
    </citation>
    <scope>IDENTIFICATION</scope>
</reference>
<name>A0A7E5W5G5_TRINI</name>
<evidence type="ECO:0000313" key="2">
    <source>
        <dbReference type="Proteomes" id="UP000322000"/>
    </source>
</evidence>
<dbReference type="AlphaFoldDB" id="A0A7E5W5G5"/>
<accession>A0A7E5W5G5</accession>
<proteinExistence type="predicted"/>
<dbReference type="OrthoDB" id="7461964at2759"/>
<feature type="transmembrane region" description="Helical" evidence="1">
    <location>
        <begin position="191"/>
        <end position="209"/>
    </location>
</feature>
<dbReference type="InParanoid" id="A0A7E5W5G5"/>
<dbReference type="Proteomes" id="UP000322000">
    <property type="component" value="Chromosome 12"/>
</dbReference>
<dbReference type="KEGG" id="tnl:113499558"/>
<sequence length="299" mass="34397">MELRILYILYISFSKRLRQLIIKNIGACQFGSPASPNTQLTSTTALSNPSQTTITIPQCFLATTNNYLHLQVSSIVDVVCHLLTVAIVTNGFQCDVNNESLQAISFPWLEPVLIVLNLGTHGFYPYPRVLRNQYHIYVEQMSITAEPRCYPGMLHIYLIDLLNFLINVIWLRIVMSYVGAVHKRNPEPMRMFFSLSVVKLVMQAMYFGYQPFFYDVYSVETVWFLKLSDILIAVIFLIIVQKYTKALRMEKAVEQNIEKPPSYIECLINGPVRPPSYEVKDEVVVVNEDKKPIENVERT</sequence>
<keyword evidence="2" id="KW-1185">Reference proteome</keyword>
<evidence type="ECO:0000313" key="3">
    <source>
        <dbReference type="RefSeq" id="XP_026735874.1"/>
    </source>
</evidence>
<keyword evidence="1" id="KW-1133">Transmembrane helix</keyword>
<feature type="transmembrane region" description="Helical" evidence="1">
    <location>
        <begin position="156"/>
        <end position="179"/>
    </location>
</feature>
<gene>
    <name evidence="3" type="primary">LOC113499558</name>
</gene>
<dbReference type="RefSeq" id="XP_026735874.1">
    <property type="nucleotide sequence ID" value="XM_026880073.1"/>
</dbReference>
<keyword evidence="1" id="KW-0472">Membrane</keyword>
<dbReference type="GeneID" id="113499558"/>
<feature type="transmembrane region" description="Helical" evidence="1">
    <location>
        <begin position="221"/>
        <end position="240"/>
    </location>
</feature>
<protein>
    <submittedName>
        <fullName evidence="3">Uncharacterized protein LOC113499558</fullName>
    </submittedName>
</protein>
<evidence type="ECO:0000256" key="1">
    <source>
        <dbReference type="SAM" id="Phobius"/>
    </source>
</evidence>
<keyword evidence="1" id="KW-0812">Transmembrane</keyword>
<organism evidence="2 3">
    <name type="scientific">Trichoplusia ni</name>
    <name type="common">Cabbage looper</name>
    <dbReference type="NCBI Taxonomy" id="7111"/>
    <lineage>
        <taxon>Eukaryota</taxon>
        <taxon>Metazoa</taxon>
        <taxon>Ecdysozoa</taxon>
        <taxon>Arthropoda</taxon>
        <taxon>Hexapoda</taxon>
        <taxon>Insecta</taxon>
        <taxon>Pterygota</taxon>
        <taxon>Neoptera</taxon>
        <taxon>Endopterygota</taxon>
        <taxon>Lepidoptera</taxon>
        <taxon>Glossata</taxon>
        <taxon>Ditrysia</taxon>
        <taxon>Noctuoidea</taxon>
        <taxon>Noctuidae</taxon>
        <taxon>Plusiinae</taxon>
        <taxon>Trichoplusia</taxon>
    </lineage>
</organism>